<keyword evidence="15" id="KW-1185">Reference proteome</keyword>
<evidence type="ECO:0000259" key="13">
    <source>
        <dbReference type="Pfam" id="PF00724"/>
    </source>
</evidence>
<dbReference type="GO" id="GO:0010181">
    <property type="term" value="F:FMN binding"/>
    <property type="evidence" value="ECO:0007669"/>
    <property type="project" value="InterPro"/>
</dbReference>
<dbReference type="Gene3D" id="1.10.630.10">
    <property type="entry name" value="Cytochrome P450"/>
    <property type="match status" value="1"/>
</dbReference>
<evidence type="ECO:0000256" key="4">
    <source>
        <dbReference type="ARBA" id="ARBA00022692"/>
    </source>
</evidence>
<keyword evidence="8 11" id="KW-0408">Iron</keyword>
<evidence type="ECO:0000256" key="3">
    <source>
        <dbReference type="ARBA" id="ARBA00010617"/>
    </source>
</evidence>
<evidence type="ECO:0000256" key="11">
    <source>
        <dbReference type="PIRSR" id="PIRSR602401-1"/>
    </source>
</evidence>
<keyword evidence="9" id="KW-0503">Monooxygenase</keyword>
<comment type="cofactor">
    <cofactor evidence="1 11">
        <name>heme</name>
        <dbReference type="ChEBI" id="CHEBI:30413"/>
    </cofactor>
</comment>
<evidence type="ECO:0000313" key="15">
    <source>
        <dbReference type="Proteomes" id="UP000720189"/>
    </source>
</evidence>
<dbReference type="InterPro" id="IPR017972">
    <property type="entry name" value="Cyt_P450_CS"/>
</dbReference>
<organism evidence="14 15">
    <name type="scientific">Fusarium redolens</name>
    <dbReference type="NCBI Taxonomy" id="48865"/>
    <lineage>
        <taxon>Eukaryota</taxon>
        <taxon>Fungi</taxon>
        <taxon>Dikarya</taxon>
        <taxon>Ascomycota</taxon>
        <taxon>Pezizomycotina</taxon>
        <taxon>Sordariomycetes</taxon>
        <taxon>Hypocreomycetidae</taxon>
        <taxon>Hypocreales</taxon>
        <taxon>Nectriaceae</taxon>
        <taxon>Fusarium</taxon>
        <taxon>Fusarium redolens species complex</taxon>
    </lineage>
</organism>
<dbReference type="PANTHER" id="PTHR24287">
    <property type="entry name" value="P450, PUTATIVE (EUROFUNG)-RELATED"/>
    <property type="match status" value="1"/>
</dbReference>
<keyword evidence="4 12" id="KW-0812">Transmembrane</keyword>
<evidence type="ECO:0000256" key="7">
    <source>
        <dbReference type="ARBA" id="ARBA00023002"/>
    </source>
</evidence>
<evidence type="ECO:0000256" key="5">
    <source>
        <dbReference type="ARBA" id="ARBA00022723"/>
    </source>
</evidence>
<dbReference type="GO" id="GO:0020037">
    <property type="term" value="F:heme binding"/>
    <property type="evidence" value="ECO:0007669"/>
    <property type="project" value="InterPro"/>
</dbReference>
<proteinExistence type="inferred from homology"/>
<sequence>MALHQLIAQQISTRNLPVLAIGAVFLIFIFRKLFTSSQKSEAKGWKPIPRYWQWDPIWGLDLVASQINALRSNQFLAWLAKLHASMPHTKTFSINMFGVKWIYTYDPEVLKAVYATHFKEFGVTPIGNLRRGLTPFADKGAITTDGEEWKHSRFLIQPFFDRQVYTSTDRVARHTDQFIKLLPENGETVDLQPLLQRWFLDIATEFIFGESTEALVYPERAKIANTMLDVLDGGRLRAQLNRLMFLRDWTPWLKSVEEIHAFVTPPIQDTIKEKEERDKKIKEGATDLEPERTDLLWTMVQNLQDVEELRSQICLILVANIDTTSVFISNCVWWLARYPDVWDKIRQEVHELGDIPMNFSVLRNMKYLNCVMNETHRMIPNNVSQLRGAFEDVVIPVGGGPDGKSPTLIRKGDLVLINKTVMYRDTEAWGEDSNEFKPERFDGYRGSWGFLPFGGGPRRCPAQMMVQTEAAYILAHLAKTFKRIEPRDPEPYLVLDNTCTMELAIAQPITLECGLTLPNRLTKAAMAERLADKDGLPGGKQCLATYSEWAKGGWGLIISGNVHIDPAHPGAPGDFTVNRDLPRVKTLPAWKSWASACSLNGTKAIVQINHPGRQAPFVKSLAPSPIPLDLGKGLFPWLVRSLVYGTPKEMTQSDIDDVVTRFAEAAQLSVEAGFAGVEIHAAHGYLLAQFLSPLSNERTDDYGGSPLARAKIVIDVIKAVRKAVPAGTCVGIKVNSTDHTDLGDFITQLKAIVDAGVDFVEVSGGSIEDPMFSTGLHTTVKASTKAREAFFIDFANAIRSELPNVPIMLTGGFRTRQGMEAAVKGGSCDLVGLARPSVIDPALPKKVLDTSIPEHGALAYAKRIEAWSWAKYTGIKAVGMGAETFYRVTRSGLTIIQPLTPVHQ</sequence>
<dbReference type="InterPro" id="IPR001128">
    <property type="entry name" value="Cyt_P450"/>
</dbReference>
<dbReference type="GeneID" id="70226393"/>
<feature type="transmembrane region" description="Helical" evidence="12">
    <location>
        <begin position="16"/>
        <end position="34"/>
    </location>
</feature>
<feature type="domain" description="NADH:flavin oxidoreductase/NADH oxidase N-terminal" evidence="13">
    <location>
        <begin position="507"/>
        <end position="847"/>
    </location>
</feature>
<dbReference type="Pfam" id="PF00724">
    <property type="entry name" value="Oxidored_FMN"/>
    <property type="match status" value="1"/>
</dbReference>
<keyword evidence="10 12" id="KW-0472">Membrane</keyword>
<keyword evidence="5 11" id="KW-0479">Metal-binding</keyword>
<dbReference type="GO" id="GO:0004497">
    <property type="term" value="F:monooxygenase activity"/>
    <property type="evidence" value="ECO:0007669"/>
    <property type="project" value="UniProtKB-KW"/>
</dbReference>
<evidence type="ECO:0000256" key="12">
    <source>
        <dbReference type="SAM" id="Phobius"/>
    </source>
</evidence>
<dbReference type="InterPro" id="IPR001155">
    <property type="entry name" value="OxRdtase_FMN_N"/>
</dbReference>
<keyword evidence="7" id="KW-0560">Oxidoreductase</keyword>
<comment type="similarity">
    <text evidence="3">Belongs to the cytochrome P450 family.</text>
</comment>
<dbReference type="InterPro" id="IPR036396">
    <property type="entry name" value="Cyt_P450_sf"/>
</dbReference>
<dbReference type="EMBL" id="JAGMUX010000030">
    <property type="protein sequence ID" value="KAH7213289.1"/>
    <property type="molecule type" value="Genomic_DNA"/>
</dbReference>
<dbReference type="RefSeq" id="XP_046041737.1">
    <property type="nucleotide sequence ID" value="XM_046196439.1"/>
</dbReference>
<dbReference type="PANTHER" id="PTHR24287:SF18">
    <property type="entry name" value="CYTOCHROME P450 MONOOXYGENASE APDE-RELATED"/>
    <property type="match status" value="1"/>
</dbReference>
<dbReference type="AlphaFoldDB" id="A0A9P9FXU1"/>
<dbReference type="InterPro" id="IPR047146">
    <property type="entry name" value="Cyt_P450_E_CYP52_fungi"/>
</dbReference>
<evidence type="ECO:0000256" key="9">
    <source>
        <dbReference type="ARBA" id="ARBA00023033"/>
    </source>
</evidence>
<dbReference type="Pfam" id="PF00067">
    <property type="entry name" value="p450"/>
    <property type="match status" value="1"/>
</dbReference>
<dbReference type="GO" id="GO:0005506">
    <property type="term" value="F:iron ion binding"/>
    <property type="evidence" value="ECO:0007669"/>
    <property type="project" value="InterPro"/>
</dbReference>
<dbReference type="PRINTS" id="PR00463">
    <property type="entry name" value="EP450I"/>
</dbReference>
<keyword evidence="6 12" id="KW-1133">Transmembrane helix</keyword>
<dbReference type="InterPro" id="IPR013785">
    <property type="entry name" value="Aldolase_TIM"/>
</dbReference>
<evidence type="ECO:0000313" key="14">
    <source>
        <dbReference type="EMBL" id="KAH7213289.1"/>
    </source>
</evidence>
<dbReference type="Proteomes" id="UP000720189">
    <property type="component" value="Unassembled WGS sequence"/>
</dbReference>
<dbReference type="OrthoDB" id="1470350at2759"/>
<dbReference type="GO" id="GO:0016705">
    <property type="term" value="F:oxidoreductase activity, acting on paired donors, with incorporation or reduction of molecular oxygen"/>
    <property type="evidence" value="ECO:0007669"/>
    <property type="project" value="InterPro"/>
</dbReference>
<comment type="subcellular location">
    <subcellularLocation>
        <location evidence="2">Membrane</location>
        <topology evidence="2">Single-pass membrane protein</topology>
    </subcellularLocation>
</comment>
<dbReference type="InterPro" id="IPR002401">
    <property type="entry name" value="Cyt_P450_E_grp-I"/>
</dbReference>
<evidence type="ECO:0000256" key="10">
    <source>
        <dbReference type="ARBA" id="ARBA00023136"/>
    </source>
</evidence>
<feature type="binding site" description="axial binding residue" evidence="11">
    <location>
        <position position="460"/>
    </location>
    <ligand>
        <name>heme</name>
        <dbReference type="ChEBI" id="CHEBI:30413"/>
    </ligand>
    <ligandPart>
        <name>Fe</name>
        <dbReference type="ChEBI" id="CHEBI:18248"/>
    </ligandPart>
</feature>
<name>A0A9P9FXU1_FUSRE</name>
<dbReference type="CDD" id="cd04733">
    <property type="entry name" value="OYE_like_2_FMN"/>
    <property type="match status" value="1"/>
</dbReference>
<reference evidence="14" key="1">
    <citation type="journal article" date="2021" name="Nat. Commun.">
        <title>Genetic determinants of endophytism in the Arabidopsis root mycobiome.</title>
        <authorList>
            <person name="Mesny F."/>
            <person name="Miyauchi S."/>
            <person name="Thiergart T."/>
            <person name="Pickel B."/>
            <person name="Atanasova L."/>
            <person name="Karlsson M."/>
            <person name="Huettel B."/>
            <person name="Barry K.W."/>
            <person name="Haridas S."/>
            <person name="Chen C."/>
            <person name="Bauer D."/>
            <person name="Andreopoulos W."/>
            <person name="Pangilinan J."/>
            <person name="LaButti K."/>
            <person name="Riley R."/>
            <person name="Lipzen A."/>
            <person name="Clum A."/>
            <person name="Drula E."/>
            <person name="Henrissat B."/>
            <person name="Kohler A."/>
            <person name="Grigoriev I.V."/>
            <person name="Martin F.M."/>
            <person name="Hacquard S."/>
        </authorList>
    </citation>
    <scope>NUCLEOTIDE SEQUENCE</scope>
    <source>
        <strain evidence="14">MPI-CAGE-AT-0023</strain>
    </source>
</reference>
<protein>
    <recommendedName>
        <fullName evidence="13">NADH:flavin oxidoreductase/NADH oxidase N-terminal domain-containing protein</fullName>
    </recommendedName>
</protein>
<evidence type="ECO:0000256" key="2">
    <source>
        <dbReference type="ARBA" id="ARBA00004167"/>
    </source>
</evidence>
<comment type="caution">
    <text evidence="14">The sequence shown here is derived from an EMBL/GenBank/DDBJ whole genome shotgun (WGS) entry which is preliminary data.</text>
</comment>
<dbReference type="SUPFAM" id="SSF48264">
    <property type="entry name" value="Cytochrome P450"/>
    <property type="match status" value="1"/>
</dbReference>
<dbReference type="GO" id="GO:0016020">
    <property type="term" value="C:membrane"/>
    <property type="evidence" value="ECO:0007669"/>
    <property type="project" value="UniProtKB-SubCell"/>
</dbReference>
<keyword evidence="11" id="KW-0349">Heme</keyword>
<dbReference type="SUPFAM" id="SSF51395">
    <property type="entry name" value="FMN-linked oxidoreductases"/>
    <property type="match status" value="1"/>
</dbReference>
<dbReference type="Gene3D" id="3.20.20.70">
    <property type="entry name" value="Aldolase class I"/>
    <property type="match status" value="1"/>
</dbReference>
<evidence type="ECO:0000256" key="1">
    <source>
        <dbReference type="ARBA" id="ARBA00001971"/>
    </source>
</evidence>
<dbReference type="PROSITE" id="PS00086">
    <property type="entry name" value="CYTOCHROME_P450"/>
    <property type="match status" value="1"/>
</dbReference>
<gene>
    <name evidence="14" type="ORF">BKA55DRAFT_599767</name>
</gene>
<accession>A0A9P9FXU1</accession>
<evidence type="ECO:0000256" key="6">
    <source>
        <dbReference type="ARBA" id="ARBA00022989"/>
    </source>
</evidence>
<evidence type="ECO:0000256" key="8">
    <source>
        <dbReference type="ARBA" id="ARBA00023004"/>
    </source>
</evidence>